<organism evidence="1 2">
    <name type="scientific">Ovis aries</name>
    <name type="common">Sheep</name>
    <dbReference type="NCBI Taxonomy" id="9940"/>
    <lineage>
        <taxon>Eukaryota</taxon>
        <taxon>Metazoa</taxon>
        <taxon>Chordata</taxon>
        <taxon>Craniata</taxon>
        <taxon>Vertebrata</taxon>
        <taxon>Euteleostomi</taxon>
        <taxon>Mammalia</taxon>
        <taxon>Eutheria</taxon>
        <taxon>Laurasiatheria</taxon>
        <taxon>Artiodactyla</taxon>
        <taxon>Ruminantia</taxon>
        <taxon>Pecora</taxon>
        <taxon>Bovidae</taxon>
        <taxon>Caprinae</taxon>
        <taxon>Ovis</taxon>
    </lineage>
</organism>
<reference evidence="1 2" key="1">
    <citation type="submission" date="2020-12" db="EMBL/GenBank/DDBJ databases">
        <title>De novo assembly of Tibetan sheep genome.</title>
        <authorList>
            <person name="Li X."/>
        </authorList>
    </citation>
    <scope>NUCLEOTIDE SEQUENCE [LARGE SCALE GENOMIC DNA]</scope>
    <source>
        <tissue evidence="1">Heart</tissue>
    </source>
</reference>
<sequence length="70" mass="8304">MLLEVKNLGPQRCLWDLQFDKIPMRRLRLHRRKKLIGVNQKLWQVQLLKSLLPRLHSASLSSSETVPIYI</sequence>
<gene>
    <name evidence="1" type="ORF">JEQ12_004813</name>
</gene>
<evidence type="ECO:0000313" key="2">
    <source>
        <dbReference type="Proteomes" id="UP000664991"/>
    </source>
</evidence>
<dbReference type="AlphaFoldDB" id="A0A836CV89"/>
<protein>
    <submittedName>
        <fullName evidence="1">Uncharacterized protein</fullName>
    </submittedName>
</protein>
<dbReference type="Proteomes" id="UP000664991">
    <property type="component" value="Chromosome 14"/>
</dbReference>
<name>A0A836CV89_SHEEP</name>
<evidence type="ECO:0000313" key="1">
    <source>
        <dbReference type="EMBL" id="KAG5200279.1"/>
    </source>
</evidence>
<accession>A0A836CV89</accession>
<comment type="caution">
    <text evidence="1">The sequence shown here is derived from an EMBL/GenBank/DDBJ whole genome shotgun (WGS) entry which is preliminary data.</text>
</comment>
<proteinExistence type="predicted"/>
<dbReference type="EMBL" id="JAEMGP010000014">
    <property type="protein sequence ID" value="KAG5200279.1"/>
    <property type="molecule type" value="Genomic_DNA"/>
</dbReference>